<gene>
    <name evidence="1" type="ORF">B0H99_10934</name>
</gene>
<dbReference type="AlphaFoldDB" id="A0A2P8GK20"/>
<dbReference type="EMBL" id="PYAT01000009">
    <property type="protein sequence ID" value="PSL34308.1"/>
    <property type="molecule type" value="Genomic_DNA"/>
</dbReference>
<dbReference type="Gene3D" id="1.10.10.10">
    <property type="entry name" value="Winged helix-like DNA-binding domain superfamily/Winged helix DNA-binding domain"/>
    <property type="match status" value="1"/>
</dbReference>
<dbReference type="InterPro" id="IPR036390">
    <property type="entry name" value="WH_DNA-bd_sf"/>
</dbReference>
<dbReference type="NCBIfam" id="TIGR00738">
    <property type="entry name" value="rrf2_super"/>
    <property type="match status" value="1"/>
</dbReference>
<evidence type="ECO:0000313" key="2">
    <source>
        <dbReference type="Proteomes" id="UP000242682"/>
    </source>
</evidence>
<proteinExistence type="predicted"/>
<dbReference type="PANTHER" id="PTHR33221:SF15">
    <property type="entry name" value="HTH-TYPE TRANSCRIPTIONAL REGULATOR YWGB-RELATED"/>
    <property type="match status" value="1"/>
</dbReference>
<dbReference type="InterPro" id="IPR036388">
    <property type="entry name" value="WH-like_DNA-bd_sf"/>
</dbReference>
<evidence type="ECO:0000313" key="1">
    <source>
        <dbReference type="EMBL" id="PSL34308.1"/>
    </source>
</evidence>
<accession>A0A2P8GK20</accession>
<dbReference type="Proteomes" id="UP000242682">
    <property type="component" value="Unassembled WGS sequence"/>
</dbReference>
<dbReference type="PROSITE" id="PS51197">
    <property type="entry name" value="HTH_RRF2_2"/>
    <property type="match status" value="1"/>
</dbReference>
<keyword evidence="2" id="KW-1185">Reference proteome</keyword>
<sequence length="161" mass="18127">MMHMKTGVEQAVYAILLLNMLPDKAVLPGEAISQQVSASPTYFQKLLRKLVSADLITSVPGVKGGFKLTKRPEDLCVYDVYLAIEGQNSLYSSSGILGDMLELEKDENCCLLTNLMDEAEDAWKSVMKQETIAVLARKMQERRFHAKTENLKRWVQEKMVA</sequence>
<organism evidence="1 2">
    <name type="scientific">Planomicrobium soli</name>
    <dbReference type="NCBI Taxonomy" id="1176648"/>
    <lineage>
        <taxon>Bacteria</taxon>
        <taxon>Bacillati</taxon>
        <taxon>Bacillota</taxon>
        <taxon>Bacilli</taxon>
        <taxon>Bacillales</taxon>
        <taxon>Caryophanaceae</taxon>
        <taxon>Planomicrobium</taxon>
    </lineage>
</organism>
<name>A0A2P8GK20_9BACL</name>
<protein>
    <submittedName>
        <fullName evidence="1">BadM/Rrf2 family transcriptional regulator</fullName>
    </submittedName>
</protein>
<dbReference type="GO" id="GO:0005829">
    <property type="term" value="C:cytosol"/>
    <property type="evidence" value="ECO:0007669"/>
    <property type="project" value="TreeGrafter"/>
</dbReference>
<dbReference type="InterPro" id="IPR000944">
    <property type="entry name" value="Tscrpt_reg_Rrf2"/>
</dbReference>
<dbReference type="GO" id="GO:0003700">
    <property type="term" value="F:DNA-binding transcription factor activity"/>
    <property type="evidence" value="ECO:0007669"/>
    <property type="project" value="TreeGrafter"/>
</dbReference>
<reference evidence="1 2" key="1">
    <citation type="submission" date="2018-03" db="EMBL/GenBank/DDBJ databases">
        <title>Genomic Encyclopedia of Type Strains, Phase III (KMG-III): the genomes of soil and plant-associated and newly described type strains.</title>
        <authorList>
            <person name="Whitman W."/>
        </authorList>
    </citation>
    <scope>NUCLEOTIDE SEQUENCE [LARGE SCALE GENOMIC DNA]</scope>
    <source>
        <strain evidence="1 2">CGMCC 1.12259</strain>
    </source>
</reference>
<dbReference type="SUPFAM" id="SSF46785">
    <property type="entry name" value="Winged helix' DNA-binding domain"/>
    <property type="match status" value="1"/>
</dbReference>
<dbReference type="PANTHER" id="PTHR33221">
    <property type="entry name" value="WINGED HELIX-TURN-HELIX TRANSCRIPTIONAL REGULATOR, RRF2 FAMILY"/>
    <property type="match status" value="1"/>
</dbReference>
<comment type="caution">
    <text evidence="1">The sequence shown here is derived from an EMBL/GenBank/DDBJ whole genome shotgun (WGS) entry which is preliminary data.</text>
</comment>
<dbReference type="Pfam" id="PF02082">
    <property type="entry name" value="Rrf2"/>
    <property type="match status" value="1"/>
</dbReference>